<evidence type="ECO:0000256" key="1">
    <source>
        <dbReference type="SAM" id="MobiDB-lite"/>
    </source>
</evidence>
<comment type="caution">
    <text evidence="3">The sequence shown here is derived from an EMBL/GenBank/DDBJ whole genome shotgun (WGS) entry which is preliminary data.</text>
</comment>
<feature type="domain" description="Spore coat protein U/FanG" evidence="2">
    <location>
        <begin position="72"/>
        <end position="204"/>
    </location>
</feature>
<organism evidence="3 4">
    <name type="scientific">Inquilinus ginsengisoli</name>
    <dbReference type="NCBI Taxonomy" id="363840"/>
    <lineage>
        <taxon>Bacteria</taxon>
        <taxon>Pseudomonadati</taxon>
        <taxon>Pseudomonadota</taxon>
        <taxon>Alphaproteobacteria</taxon>
        <taxon>Rhodospirillales</taxon>
        <taxon>Rhodospirillaceae</taxon>
        <taxon>Inquilinus</taxon>
    </lineage>
</organism>
<accession>A0ABU1JZS0</accession>
<dbReference type="InterPro" id="IPR053167">
    <property type="entry name" value="Spore_coat_component"/>
</dbReference>
<dbReference type="EMBL" id="JAVDPW010000016">
    <property type="protein sequence ID" value="MDR6294121.1"/>
    <property type="molecule type" value="Genomic_DNA"/>
</dbReference>
<protein>
    <submittedName>
        <fullName evidence="3">Spore coat protein U-like protein</fullName>
    </submittedName>
</protein>
<reference evidence="3 4" key="1">
    <citation type="submission" date="2023-07" db="EMBL/GenBank/DDBJ databases">
        <title>Sorghum-associated microbial communities from plants grown in Nebraska, USA.</title>
        <authorList>
            <person name="Schachtman D."/>
        </authorList>
    </citation>
    <scope>NUCLEOTIDE SEQUENCE [LARGE SCALE GENOMIC DNA]</scope>
    <source>
        <strain evidence="3 4">584</strain>
    </source>
</reference>
<dbReference type="Pfam" id="PF05229">
    <property type="entry name" value="SCPU"/>
    <property type="match status" value="1"/>
</dbReference>
<feature type="region of interest" description="Disordered" evidence="1">
    <location>
        <begin position="37"/>
        <end position="62"/>
    </location>
</feature>
<evidence type="ECO:0000313" key="3">
    <source>
        <dbReference type="EMBL" id="MDR6294121.1"/>
    </source>
</evidence>
<keyword evidence="4" id="KW-1185">Reference proteome</keyword>
<dbReference type="PANTHER" id="PTHR37089">
    <property type="entry name" value="PROTEIN U-RELATED"/>
    <property type="match status" value="1"/>
</dbReference>
<dbReference type="SMART" id="SM00972">
    <property type="entry name" value="SCPU"/>
    <property type="match status" value="1"/>
</dbReference>
<gene>
    <name evidence="3" type="ORF">E9232_006675</name>
</gene>
<dbReference type="InterPro" id="IPR007893">
    <property type="entry name" value="Spore_coat_U/FanG"/>
</dbReference>
<dbReference type="Proteomes" id="UP001262410">
    <property type="component" value="Unassembled WGS sequence"/>
</dbReference>
<name>A0ABU1JZS0_9PROT</name>
<proteinExistence type="predicted"/>
<sequence length="207" mass="21146">MRTSHLITLAGTALALVIAVAWLALPAARAQGIPTPLVPQGATQTNGLGGLPGDNRSDTGVVRSPRIAGLSALRIEITIRTACSVDQDAALAFPAWKPGDRTVDGAAAVAIDCSAGLPYLVALDAGGGATEAGRRLSAPGRGAPAMPYQLYSDPGRLSVWGDRPGIDTLPGHGTGVPVTIPVYARAVPPARGQPATYRDLVRLTVAY</sequence>
<evidence type="ECO:0000313" key="4">
    <source>
        <dbReference type="Proteomes" id="UP001262410"/>
    </source>
</evidence>
<evidence type="ECO:0000259" key="2">
    <source>
        <dbReference type="Pfam" id="PF05229"/>
    </source>
</evidence>
<dbReference type="RefSeq" id="WP_309801542.1">
    <property type="nucleotide sequence ID" value="NZ_JAVDPW010000016.1"/>
</dbReference>